<accession>A0A0F9RMH2</accession>
<proteinExistence type="predicted"/>
<gene>
    <name evidence="1" type="ORF">LCGC14_0955410</name>
</gene>
<name>A0A0F9RMH2_9ZZZZ</name>
<dbReference type="AlphaFoldDB" id="A0A0F9RMH2"/>
<organism evidence="1">
    <name type="scientific">marine sediment metagenome</name>
    <dbReference type="NCBI Taxonomy" id="412755"/>
    <lineage>
        <taxon>unclassified sequences</taxon>
        <taxon>metagenomes</taxon>
        <taxon>ecological metagenomes</taxon>
    </lineage>
</organism>
<evidence type="ECO:0000313" key="1">
    <source>
        <dbReference type="EMBL" id="KKN18483.1"/>
    </source>
</evidence>
<sequence>MNDTDYTADDWSLFTQMAVAPGAPTRDEVAADLNAALADSIRTSDYSYIEHEMKHHSAAGANDSEAHNFAERKYRAGIFSAGAAAICTYDTCRESTHVAARAPVTS</sequence>
<dbReference type="EMBL" id="LAZR01003423">
    <property type="protein sequence ID" value="KKN18483.1"/>
    <property type="molecule type" value="Genomic_DNA"/>
</dbReference>
<reference evidence="1" key="1">
    <citation type="journal article" date="2015" name="Nature">
        <title>Complex archaea that bridge the gap between prokaryotes and eukaryotes.</title>
        <authorList>
            <person name="Spang A."/>
            <person name="Saw J.H."/>
            <person name="Jorgensen S.L."/>
            <person name="Zaremba-Niedzwiedzka K."/>
            <person name="Martijn J."/>
            <person name="Lind A.E."/>
            <person name="van Eijk R."/>
            <person name="Schleper C."/>
            <person name="Guy L."/>
            <person name="Ettema T.J."/>
        </authorList>
    </citation>
    <scope>NUCLEOTIDE SEQUENCE</scope>
</reference>
<comment type="caution">
    <text evidence="1">The sequence shown here is derived from an EMBL/GenBank/DDBJ whole genome shotgun (WGS) entry which is preliminary data.</text>
</comment>
<protein>
    <submittedName>
        <fullName evidence="1">Uncharacterized protein</fullName>
    </submittedName>
</protein>